<protein>
    <recommendedName>
        <fullName evidence="4">Secreted protein</fullName>
    </recommendedName>
</protein>
<sequence length="157" mass="17217">MLVCLVMYGFILSGWSELSAGTACVSRRYEMLHDNKTSQASGVSHVRSELRGCEASFCALLAPPLARNSFGTVPQAGRPSSHGTGSIITLHYGESYKSLVSRIQRAIDHGDKETNCKYRIKGIIRKRKARQCNALRSIGVVDCEIVHLPGSTEQHLI</sequence>
<dbReference type="AlphaFoldDB" id="A0A2T4C776"/>
<feature type="signal peptide" evidence="1">
    <location>
        <begin position="1"/>
        <end position="16"/>
    </location>
</feature>
<evidence type="ECO:0008006" key="4">
    <source>
        <dbReference type="Google" id="ProtNLM"/>
    </source>
</evidence>
<accession>A0A2T4C776</accession>
<proteinExistence type="predicted"/>
<dbReference type="EMBL" id="KZ679130">
    <property type="protein sequence ID" value="PTB77384.1"/>
    <property type="molecule type" value="Genomic_DNA"/>
</dbReference>
<organism evidence="2 3">
    <name type="scientific">Trichoderma longibrachiatum ATCC 18648</name>
    <dbReference type="NCBI Taxonomy" id="983965"/>
    <lineage>
        <taxon>Eukaryota</taxon>
        <taxon>Fungi</taxon>
        <taxon>Dikarya</taxon>
        <taxon>Ascomycota</taxon>
        <taxon>Pezizomycotina</taxon>
        <taxon>Sordariomycetes</taxon>
        <taxon>Hypocreomycetidae</taxon>
        <taxon>Hypocreales</taxon>
        <taxon>Hypocreaceae</taxon>
        <taxon>Trichoderma</taxon>
    </lineage>
</organism>
<evidence type="ECO:0000313" key="2">
    <source>
        <dbReference type="EMBL" id="PTB77384.1"/>
    </source>
</evidence>
<reference evidence="2 3" key="1">
    <citation type="submission" date="2016-07" db="EMBL/GenBank/DDBJ databases">
        <title>Multiple horizontal gene transfer events from other fungi enriched the ability of initially mycotrophic Trichoderma (Ascomycota) to feed on dead plant biomass.</title>
        <authorList>
            <consortium name="DOE Joint Genome Institute"/>
            <person name="Aerts A."/>
            <person name="Atanasova L."/>
            <person name="Chenthamara K."/>
            <person name="Zhang J."/>
            <person name="Grujic M."/>
            <person name="Henrissat B."/>
            <person name="Kuo A."/>
            <person name="Salamov A."/>
            <person name="Lipzen A."/>
            <person name="Labutti K."/>
            <person name="Barry K."/>
            <person name="Miao Y."/>
            <person name="Rahimi M.J."/>
            <person name="Shen Q."/>
            <person name="Grigoriev I.V."/>
            <person name="Kubicek C.P."/>
            <person name="Druzhinina I.S."/>
        </authorList>
    </citation>
    <scope>NUCLEOTIDE SEQUENCE [LARGE SCALE GENOMIC DNA]</scope>
    <source>
        <strain evidence="2 3">ATCC 18648</strain>
    </source>
</reference>
<evidence type="ECO:0000256" key="1">
    <source>
        <dbReference type="SAM" id="SignalP"/>
    </source>
</evidence>
<feature type="chain" id="PRO_5015625089" description="Secreted protein" evidence="1">
    <location>
        <begin position="17"/>
        <end position="157"/>
    </location>
</feature>
<gene>
    <name evidence="2" type="ORF">M440DRAFT_279536</name>
</gene>
<evidence type="ECO:0000313" key="3">
    <source>
        <dbReference type="Proteomes" id="UP000240760"/>
    </source>
</evidence>
<name>A0A2T4C776_TRILO</name>
<keyword evidence="1" id="KW-0732">Signal</keyword>
<keyword evidence="3" id="KW-1185">Reference proteome</keyword>
<dbReference type="Proteomes" id="UP000240760">
    <property type="component" value="Unassembled WGS sequence"/>
</dbReference>